<protein>
    <recommendedName>
        <fullName evidence="3">RRM domain-containing protein</fullName>
    </recommendedName>
</protein>
<dbReference type="AlphaFoldDB" id="A0AA40E5X2"/>
<dbReference type="SUPFAM" id="SSF54928">
    <property type="entry name" value="RNA-binding domain, RBD"/>
    <property type="match status" value="1"/>
</dbReference>
<organism evidence="1 2">
    <name type="scientific">Apiosordaria backusii</name>
    <dbReference type="NCBI Taxonomy" id="314023"/>
    <lineage>
        <taxon>Eukaryota</taxon>
        <taxon>Fungi</taxon>
        <taxon>Dikarya</taxon>
        <taxon>Ascomycota</taxon>
        <taxon>Pezizomycotina</taxon>
        <taxon>Sordariomycetes</taxon>
        <taxon>Sordariomycetidae</taxon>
        <taxon>Sordariales</taxon>
        <taxon>Lasiosphaeriaceae</taxon>
        <taxon>Apiosordaria</taxon>
    </lineage>
</organism>
<evidence type="ECO:0008006" key="3">
    <source>
        <dbReference type="Google" id="ProtNLM"/>
    </source>
</evidence>
<feature type="non-terminal residue" evidence="1">
    <location>
        <position position="1"/>
    </location>
</feature>
<name>A0AA40E5X2_9PEZI</name>
<dbReference type="EMBL" id="JAUKTV010000011">
    <property type="protein sequence ID" value="KAK0723633.1"/>
    <property type="molecule type" value="Genomic_DNA"/>
</dbReference>
<keyword evidence="2" id="KW-1185">Reference proteome</keyword>
<dbReference type="Proteomes" id="UP001172159">
    <property type="component" value="Unassembled WGS sequence"/>
</dbReference>
<reference evidence="1" key="1">
    <citation type="submission" date="2023-06" db="EMBL/GenBank/DDBJ databases">
        <title>Genome-scale phylogeny and comparative genomics of the fungal order Sordariales.</title>
        <authorList>
            <consortium name="Lawrence Berkeley National Laboratory"/>
            <person name="Hensen N."/>
            <person name="Bonometti L."/>
            <person name="Westerberg I."/>
            <person name="Brannstrom I.O."/>
            <person name="Guillou S."/>
            <person name="Cros-Aarteil S."/>
            <person name="Calhoun S."/>
            <person name="Haridas S."/>
            <person name="Kuo A."/>
            <person name="Mondo S."/>
            <person name="Pangilinan J."/>
            <person name="Riley R."/>
            <person name="Labutti K."/>
            <person name="Andreopoulos B."/>
            <person name="Lipzen A."/>
            <person name="Chen C."/>
            <person name="Yanf M."/>
            <person name="Daum C."/>
            <person name="Ng V."/>
            <person name="Clum A."/>
            <person name="Steindorff A."/>
            <person name="Ohm R."/>
            <person name="Martin F."/>
            <person name="Silar P."/>
            <person name="Natvig D."/>
            <person name="Lalanne C."/>
            <person name="Gautier V."/>
            <person name="Ament-Velasquez S.L."/>
            <person name="Kruys A."/>
            <person name="Hutchinson M.I."/>
            <person name="Powell A.J."/>
            <person name="Barry K."/>
            <person name="Miller A.N."/>
            <person name="Grigoriev I.V."/>
            <person name="Debuchy R."/>
            <person name="Gladieux P."/>
            <person name="Thoren M.H."/>
            <person name="Johannesson H."/>
        </authorList>
    </citation>
    <scope>NUCLEOTIDE SEQUENCE</scope>
    <source>
        <strain evidence="1">CBS 540.89</strain>
    </source>
</reference>
<comment type="caution">
    <text evidence="1">The sequence shown here is derived from an EMBL/GenBank/DDBJ whole genome shotgun (WGS) entry which is preliminary data.</text>
</comment>
<gene>
    <name evidence="1" type="ORF">B0T21DRAFT_294412</name>
</gene>
<proteinExistence type="predicted"/>
<evidence type="ECO:0000313" key="2">
    <source>
        <dbReference type="Proteomes" id="UP001172159"/>
    </source>
</evidence>
<evidence type="ECO:0000313" key="1">
    <source>
        <dbReference type="EMBL" id="KAK0723633.1"/>
    </source>
</evidence>
<accession>A0AA40E5X2</accession>
<dbReference type="GO" id="GO:0003676">
    <property type="term" value="F:nucleic acid binding"/>
    <property type="evidence" value="ECO:0007669"/>
    <property type="project" value="InterPro"/>
</dbReference>
<dbReference type="InterPro" id="IPR035979">
    <property type="entry name" value="RBD_domain_sf"/>
</dbReference>
<sequence>SINYMGNRNNPANLSANIPNSENTSVFVTNLPPDITYTELFRALALRPCGRIFATHINEADIDKGHMFSAAKIVFFTKVGARTFLELGLTIRGLRARIVPNRIRVAEPQIPQSHTRVLHITGPAHLVSIHNLREVFKAHKLEHQDEEIIIHPASAFHPPGWNNLEWRFASYRCQAAIAKRIIETKYRKLGMYVRFGLDPCDPLAIGF</sequence>